<feature type="domain" description="Rhodopsin" evidence="8">
    <location>
        <begin position="43"/>
        <end position="241"/>
    </location>
</feature>
<evidence type="ECO:0000259" key="8">
    <source>
        <dbReference type="Pfam" id="PF20684"/>
    </source>
</evidence>
<feature type="transmembrane region" description="Helical" evidence="7">
    <location>
        <begin position="27"/>
        <end position="46"/>
    </location>
</feature>
<feature type="transmembrane region" description="Helical" evidence="7">
    <location>
        <begin position="99"/>
        <end position="125"/>
    </location>
</feature>
<feature type="region of interest" description="Disordered" evidence="6">
    <location>
        <begin position="323"/>
        <end position="373"/>
    </location>
</feature>
<comment type="similarity">
    <text evidence="5">Belongs to the SAT4 family.</text>
</comment>
<evidence type="ECO:0000256" key="3">
    <source>
        <dbReference type="ARBA" id="ARBA00022989"/>
    </source>
</evidence>
<keyword evidence="4 7" id="KW-0472">Membrane</keyword>
<name>A0ABR1UMB1_9PEZI</name>
<gene>
    <name evidence="9" type="ORF">PG996_009742</name>
</gene>
<sequence length="373" mass="40753">MPPAPVNDVVPGRGYNPGDDKGTSTLITIWLVTTVAFAFTAGRLYVRGYIQRRLRSDDYLTIFSMVNSIVACGLATKAVTRGLGRHLQTLSLEDQSASLIWTFAAFFPGLVSFACPKLAVIALLVRLLLPSRFHFCFLWFMGVAVQLAQLGTMGLLISDLVENCKLSDSASQTQKQKGNCVPMHTQVRYYLFAGSLSAFADFYLAAYPSIVLYHLQMPGRKKLALSVALGCGVVVEGAIIVIASSIPILQPLIDKAFGTSIMGRPHAYFTKYKAMFSDRRKIATTVRRRIRDNQVTTTTTDFTTTTMLDELAPVHRMDSGIDDPEMGAKPDAAKRVATIEVTEEARDDSGKEGPSRADLPTTVVVTHTASSKK</sequence>
<dbReference type="InterPro" id="IPR049326">
    <property type="entry name" value="Rhodopsin_dom_fungi"/>
</dbReference>
<accession>A0ABR1UMB1</accession>
<feature type="transmembrane region" description="Helical" evidence="7">
    <location>
        <begin position="58"/>
        <end position="79"/>
    </location>
</feature>
<feature type="compositionally biased region" description="Basic and acidic residues" evidence="6">
    <location>
        <begin position="343"/>
        <end position="355"/>
    </location>
</feature>
<reference evidence="9 10" key="1">
    <citation type="submission" date="2023-01" db="EMBL/GenBank/DDBJ databases">
        <title>Analysis of 21 Apiospora genomes using comparative genomics revels a genus with tremendous synthesis potential of carbohydrate active enzymes and secondary metabolites.</title>
        <authorList>
            <person name="Sorensen T."/>
        </authorList>
    </citation>
    <scope>NUCLEOTIDE SEQUENCE [LARGE SCALE GENOMIC DNA]</scope>
    <source>
        <strain evidence="9 10">CBS 83171</strain>
    </source>
</reference>
<feature type="transmembrane region" description="Helical" evidence="7">
    <location>
        <begin position="137"/>
        <end position="157"/>
    </location>
</feature>
<feature type="compositionally biased region" description="Polar residues" evidence="6">
    <location>
        <begin position="363"/>
        <end position="373"/>
    </location>
</feature>
<dbReference type="InterPro" id="IPR052337">
    <property type="entry name" value="SAT4-like"/>
</dbReference>
<dbReference type="PANTHER" id="PTHR33048">
    <property type="entry name" value="PTH11-LIKE INTEGRAL MEMBRANE PROTEIN (AFU_ORTHOLOGUE AFUA_5G11245)"/>
    <property type="match status" value="1"/>
</dbReference>
<feature type="transmembrane region" description="Helical" evidence="7">
    <location>
        <begin position="189"/>
        <end position="213"/>
    </location>
</feature>
<keyword evidence="10" id="KW-1185">Reference proteome</keyword>
<evidence type="ECO:0000256" key="4">
    <source>
        <dbReference type="ARBA" id="ARBA00023136"/>
    </source>
</evidence>
<evidence type="ECO:0000256" key="5">
    <source>
        <dbReference type="ARBA" id="ARBA00038359"/>
    </source>
</evidence>
<evidence type="ECO:0000313" key="9">
    <source>
        <dbReference type="EMBL" id="KAK8059812.1"/>
    </source>
</evidence>
<dbReference type="Proteomes" id="UP001446871">
    <property type="component" value="Unassembled WGS sequence"/>
</dbReference>
<evidence type="ECO:0000256" key="2">
    <source>
        <dbReference type="ARBA" id="ARBA00022692"/>
    </source>
</evidence>
<comment type="subcellular location">
    <subcellularLocation>
        <location evidence="1">Membrane</location>
        <topology evidence="1">Multi-pass membrane protein</topology>
    </subcellularLocation>
</comment>
<feature type="transmembrane region" description="Helical" evidence="7">
    <location>
        <begin position="225"/>
        <end position="249"/>
    </location>
</feature>
<dbReference type="PANTHER" id="PTHR33048:SF155">
    <property type="entry name" value="INTEGRAL MEMBRANE PROTEIN"/>
    <property type="match status" value="1"/>
</dbReference>
<evidence type="ECO:0000256" key="1">
    <source>
        <dbReference type="ARBA" id="ARBA00004141"/>
    </source>
</evidence>
<organism evidence="9 10">
    <name type="scientific">Apiospora saccharicola</name>
    <dbReference type="NCBI Taxonomy" id="335842"/>
    <lineage>
        <taxon>Eukaryota</taxon>
        <taxon>Fungi</taxon>
        <taxon>Dikarya</taxon>
        <taxon>Ascomycota</taxon>
        <taxon>Pezizomycotina</taxon>
        <taxon>Sordariomycetes</taxon>
        <taxon>Xylariomycetidae</taxon>
        <taxon>Amphisphaeriales</taxon>
        <taxon>Apiosporaceae</taxon>
        <taxon>Apiospora</taxon>
    </lineage>
</organism>
<evidence type="ECO:0000256" key="6">
    <source>
        <dbReference type="SAM" id="MobiDB-lite"/>
    </source>
</evidence>
<keyword evidence="3 7" id="KW-1133">Transmembrane helix</keyword>
<evidence type="ECO:0000313" key="10">
    <source>
        <dbReference type="Proteomes" id="UP001446871"/>
    </source>
</evidence>
<dbReference type="EMBL" id="JAQQWM010000006">
    <property type="protein sequence ID" value="KAK8059812.1"/>
    <property type="molecule type" value="Genomic_DNA"/>
</dbReference>
<dbReference type="Pfam" id="PF20684">
    <property type="entry name" value="Fung_rhodopsin"/>
    <property type="match status" value="1"/>
</dbReference>
<proteinExistence type="inferred from homology"/>
<comment type="caution">
    <text evidence="9">The sequence shown here is derived from an EMBL/GenBank/DDBJ whole genome shotgun (WGS) entry which is preliminary data.</text>
</comment>
<keyword evidence="2 7" id="KW-0812">Transmembrane</keyword>
<protein>
    <recommendedName>
        <fullName evidence="8">Rhodopsin domain-containing protein</fullName>
    </recommendedName>
</protein>
<evidence type="ECO:0000256" key="7">
    <source>
        <dbReference type="SAM" id="Phobius"/>
    </source>
</evidence>